<proteinExistence type="predicted"/>
<name>A0A9W6IC21_9ACTN</name>
<comment type="caution">
    <text evidence="3">The sequence shown here is derived from an EMBL/GenBank/DDBJ whole genome shotgun (WGS) entry which is preliminary data.</text>
</comment>
<reference evidence="3" key="2">
    <citation type="submission" date="2023-01" db="EMBL/GenBank/DDBJ databases">
        <authorList>
            <person name="Sun Q."/>
            <person name="Evtushenko L."/>
        </authorList>
    </citation>
    <scope>NUCLEOTIDE SEQUENCE</scope>
    <source>
        <strain evidence="3">VKM Ac-2007</strain>
    </source>
</reference>
<keyword evidence="4" id="KW-1185">Reference proteome</keyword>
<keyword evidence="2" id="KW-0812">Transmembrane</keyword>
<feature type="transmembrane region" description="Helical" evidence="2">
    <location>
        <begin position="43"/>
        <end position="69"/>
    </location>
</feature>
<dbReference type="Proteomes" id="UP001143474">
    <property type="component" value="Unassembled WGS sequence"/>
</dbReference>
<evidence type="ECO:0000256" key="2">
    <source>
        <dbReference type="SAM" id="Phobius"/>
    </source>
</evidence>
<evidence type="ECO:0000313" key="3">
    <source>
        <dbReference type="EMBL" id="GLK14824.1"/>
    </source>
</evidence>
<feature type="region of interest" description="Disordered" evidence="1">
    <location>
        <begin position="1"/>
        <end position="30"/>
    </location>
</feature>
<evidence type="ECO:0000256" key="1">
    <source>
        <dbReference type="SAM" id="MobiDB-lite"/>
    </source>
</evidence>
<feature type="compositionally biased region" description="Polar residues" evidence="1">
    <location>
        <begin position="1"/>
        <end position="10"/>
    </location>
</feature>
<reference evidence="3" key="1">
    <citation type="journal article" date="2014" name="Int. J. Syst. Evol. Microbiol.">
        <title>Complete genome sequence of Corynebacterium casei LMG S-19264T (=DSM 44701T), isolated from a smear-ripened cheese.</title>
        <authorList>
            <consortium name="US DOE Joint Genome Institute (JGI-PGF)"/>
            <person name="Walter F."/>
            <person name="Albersmeier A."/>
            <person name="Kalinowski J."/>
            <person name="Ruckert C."/>
        </authorList>
    </citation>
    <scope>NUCLEOTIDE SEQUENCE</scope>
    <source>
        <strain evidence="3">VKM Ac-2007</strain>
    </source>
</reference>
<gene>
    <name evidence="3" type="ORF">GCM10017600_82360</name>
</gene>
<organism evidence="3 4">
    <name type="scientific">Streptosporangium carneum</name>
    <dbReference type="NCBI Taxonomy" id="47481"/>
    <lineage>
        <taxon>Bacteria</taxon>
        <taxon>Bacillati</taxon>
        <taxon>Actinomycetota</taxon>
        <taxon>Actinomycetes</taxon>
        <taxon>Streptosporangiales</taxon>
        <taxon>Streptosporangiaceae</taxon>
        <taxon>Streptosporangium</taxon>
    </lineage>
</organism>
<evidence type="ECO:0000313" key="4">
    <source>
        <dbReference type="Proteomes" id="UP001143474"/>
    </source>
</evidence>
<protein>
    <submittedName>
        <fullName evidence="3">Uncharacterized protein</fullName>
    </submittedName>
</protein>
<dbReference type="EMBL" id="BSEV01000037">
    <property type="protein sequence ID" value="GLK14824.1"/>
    <property type="molecule type" value="Genomic_DNA"/>
</dbReference>
<sequence length="91" mass="8571">MGMAPSTQHRVVSLAGPGGQPTSSPPVSAANAGIAPDPYAGGVAIGAFAASSAVITGLIIAVISIPVVWAAGFLKPPVVADAAEPAAAAAV</sequence>
<keyword evidence="2" id="KW-1133">Transmembrane helix</keyword>
<dbReference type="AlphaFoldDB" id="A0A9W6IC21"/>
<keyword evidence="2" id="KW-0472">Membrane</keyword>
<accession>A0A9W6IC21</accession>